<evidence type="ECO:0000259" key="6">
    <source>
        <dbReference type="PROSITE" id="PS50937"/>
    </source>
</evidence>
<protein>
    <submittedName>
        <fullName evidence="7">Transcriptional regulator, MerR family</fullName>
    </submittedName>
</protein>
<dbReference type="eggNOG" id="COG0789">
    <property type="taxonomic scope" value="Bacteria"/>
</dbReference>
<organism evidence="7 8">
    <name type="scientific">Ilyobacter polytropus (strain ATCC 51220 / DSM 2926 / LMG 16218 / CuHBu1)</name>
    <dbReference type="NCBI Taxonomy" id="572544"/>
    <lineage>
        <taxon>Bacteria</taxon>
        <taxon>Fusobacteriati</taxon>
        <taxon>Fusobacteriota</taxon>
        <taxon>Fusobacteriia</taxon>
        <taxon>Fusobacteriales</taxon>
        <taxon>Fusobacteriaceae</taxon>
        <taxon>Ilyobacter</taxon>
    </lineage>
</organism>
<dbReference type="PANTHER" id="PTHR30204:SF69">
    <property type="entry name" value="MERR-FAMILY TRANSCRIPTIONAL REGULATOR"/>
    <property type="match status" value="1"/>
</dbReference>
<keyword evidence="8" id="KW-1185">Reference proteome</keyword>
<dbReference type="Gene3D" id="1.10.1660.10">
    <property type="match status" value="1"/>
</dbReference>
<dbReference type="EMBL" id="CP002281">
    <property type="protein sequence ID" value="ADO83386.1"/>
    <property type="molecule type" value="Genomic_DNA"/>
</dbReference>
<evidence type="ECO:0000256" key="4">
    <source>
        <dbReference type="ARBA" id="ARBA00023163"/>
    </source>
</evidence>
<dbReference type="OrthoDB" id="9773308at2"/>
<keyword evidence="4" id="KW-0804">Transcription</keyword>
<keyword evidence="2" id="KW-0805">Transcription regulation</keyword>
<dbReference type="GO" id="GO:0003677">
    <property type="term" value="F:DNA binding"/>
    <property type="evidence" value="ECO:0007669"/>
    <property type="project" value="UniProtKB-KW"/>
</dbReference>
<dbReference type="KEGG" id="ipo:Ilyop_1608"/>
<reference evidence="7 8" key="1">
    <citation type="journal article" date="2010" name="Stand. Genomic Sci.">
        <title>Complete genome sequence of Ilyobacter polytropus type strain (CuHbu1).</title>
        <authorList>
            <person name="Sikorski J."/>
            <person name="Chertkov O."/>
            <person name="Lapidus A."/>
            <person name="Nolan M."/>
            <person name="Lucas S."/>
            <person name="Del Rio T.G."/>
            <person name="Tice H."/>
            <person name="Cheng J.F."/>
            <person name="Tapia R."/>
            <person name="Han C."/>
            <person name="Goodwin L."/>
            <person name="Pitluck S."/>
            <person name="Liolios K."/>
            <person name="Ivanova N."/>
            <person name="Mavromatis K."/>
            <person name="Mikhailova N."/>
            <person name="Pati A."/>
            <person name="Chen A."/>
            <person name="Palaniappan K."/>
            <person name="Land M."/>
            <person name="Hauser L."/>
            <person name="Chang Y.J."/>
            <person name="Jeffries C.D."/>
            <person name="Brambilla E."/>
            <person name="Yasawong M."/>
            <person name="Rohde M."/>
            <person name="Pukall R."/>
            <person name="Spring S."/>
            <person name="Goker M."/>
            <person name="Woyke T."/>
            <person name="Bristow J."/>
            <person name="Eisen J.A."/>
            <person name="Markowitz V."/>
            <person name="Hugenholtz P."/>
            <person name="Kyrpides N.C."/>
            <person name="Klenk H.P."/>
        </authorList>
    </citation>
    <scope>NUCLEOTIDE SEQUENCE [LARGE SCALE GENOMIC DNA]</scope>
    <source>
        <strain evidence="8">ATCC 51220 / DSM 2926 / LMG 16218 / CuHBu1</strain>
    </source>
</reference>
<evidence type="ECO:0000313" key="7">
    <source>
        <dbReference type="EMBL" id="ADO83386.1"/>
    </source>
</evidence>
<evidence type="ECO:0000313" key="8">
    <source>
        <dbReference type="Proteomes" id="UP000006875"/>
    </source>
</evidence>
<proteinExistence type="predicted"/>
<keyword evidence="3" id="KW-0238">DNA-binding</keyword>
<dbReference type="SMART" id="SM00422">
    <property type="entry name" value="HTH_MERR"/>
    <property type="match status" value="1"/>
</dbReference>
<evidence type="ECO:0000256" key="5">
    <source>
        <dbReference type="SAM" id="Coils"/>
    </source>
</evidence>
<feature type="coiled-coil region" evidence="5">
    <location>
        <begin position="74"/>
        <end position="115"/>
    </location>
</feature>
<dbReference type="eggNOG" id="COG4978">
    <property type="taxonomic scope" value="Bacteria"/>
</dbReference>
<dbReference type="AlphaFoldDB" id="E3H9J7"/>
<dbReference type="InterPro" id="IPR011256">
    <property type="entry name" value="Reg_factor_effector_dom_sf"/>
</dbReference>
<gene>
    <name evidence="7" type="ordered locus">Ilyop_1608</name>
</gene>
<dbReference type="HOGENOM" id="CLU_065103_0_0_0"/>
<evidence type="ECO:0000256" key="1">
    <source>
        <dbReference type="ARBA" id="ARBA00022491"/>
    </source>
</evidence>
<feature type="domain" description="HTH merR-type" evidence="6">
    <location>
        <begin position="4"/>
        <end position="74"/>
    </location>
</feature>
<evidence type="ECO:0000256" key="3">
    <source>
        <dbReference type="ARBA" id="ARBA00023125"/>
    </source>
</evidence>
<dbReference type="STRING" id="572544.Ilyop_1608"/>
<name>E3H9J7_ILYPC</name>
<dbReference type="SUPFAM" id="SSF55136">
    <property type="entry name" value="Probable bacterial effector-binding domain"/>
    <property type="match status" value="1"/>
</dbReference>
<dbReference type="PROSITE" id="PS50937">
    <property type="entry name" value="HTH_MERR_2"/>
    <property type="match status" value="1"/>
</dbReference>
<evidence type="ECO:0000256" key="2">
    <source>
        <dbReference type="ARBA" id="ARBA00023015"/>
    </source>
</evidence>
<keyword evidence="1" id="KW-0678">Repressor</keyword>
<dbReference type="Pfam" id="PF13411">
    <property type="entry name" value="MerR_1"/>
    <property type="match status" value="1"/>
</dbReference>
<dbReference type="GO" id="GO:0003700">
    <property type="term" value="F:DNA-binding transcription factor activity"/>
    <property type="evidence" value="ECO:0007669"/>
    <property type="project" value="InterPro"/>
</dbReference>
<accession>E3H9J7</accession>
<dbReference type="PANTHER" id="PTHR30204">
    <property type="entry name" value="REDOX-CYCLING DRUG-SENSING TRANSCRIPTIONAL ACTIVATOR SOXR"/>
    <property type="match status" value="1"/>
</dbReference>
<keyword evidence="5" id="KW-0175">Coiled coil</keyword>
<dbReference type="Proteomes" id="UP000006875">
    <property type="component" value="Chromosome"/>
</dbReference>
<dbReference type="InterPro" id="IPR047057">
    <property type="entry name" value="MerR_fam"/>
</dbReference>
<dbReference type="SUPFAM" id="SSF46955">
    <property type="entry name" value="Putative DNA-binding domain"/>
    <property type="match status" value="1"/>
</dbReference>
<dbReference type="InterPro" id="IPR009061">
    <property type="entry name" value="DNA-bd_dom_put_sf"/>
</dbReference>
<dbReference type="RefSeq" id="WP_013388053.1">
    <property type="nucleotide sequence ID" value="NC_014632.1"/>
</dbReference>
<dbReference type="Gene3D" id="3.20.80.10">
    <property type="entry name" value="Regulatory factor, effector binding domain"/>
    <property type="match status" value="1"/>
</dbReference>
<dbReference type="InterPro" id="IPR000551">
    <property type="entry name" value="MerR-type_HTH_dom"/>
</dbReference>
<sequence length="272" mass="31736">MRESYKISEIAKIFNISRRTLIYYDEIDLFKPYYIDEENGYRYYSEHQTYVLRFIIALKNSGFSLNEIKKYTNFKSIEESQEFLESKIEAMKEKIKNLEKSIEIVKIKYDQLEKVKSSEGLKPGIVTDINFKMIIIDVKKPYGYVQTEKAFKELSQIEKNLQLKEKKHVAIVGMKNLKKLNVYPLKFVGSVIPDELEHSAAINVEEKKCATITHKDSFENLKNSYKKLMDFIEDNSYKIIGNSLEISSEEKIQLEGGIGEVIEIIIPVKQVL</sequence>